<gene>
    <name evidence="7" type="ORF">DILT_LOCUS12829</name>
</gene>
<comment type="subcellular location">
    <subcellularLocation>
        <location evidence="1">Membrane</location>
    </subcellularLocation>
</comment>
<evidence type="ECO:0000256" key="1">
    <source>
        <dbReference type="ARBA" id="ARBA00004370"/>
    </source>
</evidence>
<keyword evidence="2 5" id="KW-0812">Transmembrane</keyword>
<dbReference type="OrthoDB" id="1684102at2759"/>
<dbReference type="InterPro" id="IPR013057">
    <property type="entry name" value="AA_transpt_TM"/>
</dbReference>
<dbReference type="Proteomes" id="UP000281553">
    <property type="component" value="Unassembled WGS sequence"/>
</dbReference>
<evidence type="ECO:0000313" key="7">
    <source>
        <dbReference type="EMBL" id="VDN17062.1"/>
    </source>
</evidence>
<feature type="domain" description="Amino acid transporter transmembrane" evidence="6">
    <location>
        <begin position="1"/>
        <end position="71"/>
    </location>
</feature>
<dbReference type="GO" id="GO:0016020">
    <property type="term" value="C:membrane"/>
    <property type="evidence" value="ECO:0007669"/>
    <property type="project" value="UniProtKB-SubCell"/>
</dbReference>
<accession>A0A3P7PAE9</accession>
<protein>
    <recommendedName>
        <fullName evidence="6">Amino acid transporter transmembrane domain-containing protein</fullName>
    </recommendedName>
</protein>
<evidence type="ECO:0000256" key="2">
    <source>
        <dbReference type="ARBA" id="ARBA00022692"/>
    </source>
</evidence>
<evidence type="ECO:0000256" key="4">
    <source>
        <dbReference type="ARBA" id="ARBA00023136"/>
    </source>
</evidence>
<evidence type="ECO:0000259" key="6">
    <source>
        <dbReference type="Pfam" id="PF01490"/>
    </source>
</evidence>
<keyword evidence="3 5" id="KW-1133">Transmembrane helix</keyword>
<feature type="transmembrane region" description="Helical" evidence="5">
    <location>
        <begin position="12"/>
        <end position="29"/>
    </location>
</feature>
<proteinExistence type="predicted"/>
<organism evidence="7 8">
    <name type="scientific">Dibothriocephalus latus</name>
    <name type="common">Fish tapeworm</name>
    <name type="synonym">Diphyllobothrium latum</name>
    <dbReference type="NCBI Taxonomy" id="60516"/>
    <lineage>
        <taxon>Eukaryota</taxon>
        <taxon>Metazoa</taxon>
        <taxon>Spiralia</taxon>
        <taxon>Lophotrochozoa</taxon>
        <taxon>Platyhelminthes</taxon>
        <taxon>Cestoda</taxon>
        <taxon>Eucestoda</taxon>
        <taxon>Diphyllobothriidea</taxon>
        <taxon>Diphyllobothriidae</taxon>
        <taxon>Dibothriocephalus</taxon>
    </lineage>
</organism>
<feature type="transmembrane region" description="Helical" evidence="5">
    <location>
        <begin position="49"/>
        <end position="72"/>
    </location>
</feature>
<sequence>MAIPHLDLMVSLLGAVSSSMLALIIPSLLELVHLWPDRDTIPYFWLSVILKHAIITLIGVFSLVSGTLATIIQISKTLAPSG</sequence>
<evidence type="ECO:0000256" key="5">
    <source>
        <dbReference type="SAM" id="Phobius"/>
    </source>
</evidence>
<keyword evidence="4 5" id="KW-0472">Membrane</keyword>
<evidence type="ECO:0000256" key="3">
    <source>
        <dbReference type="ARBA" id="ARBA00022989"/>
    </source>
</evidence>
<reference evidence="7 8" key="1">
    <citation type="submission" date="2018-11" db="EMBL/GenBank/DDBJ databases">
        <authorList>
            <consortium name="Pathogen Informatics"/>
        </authorList>
    </citation>
    <scope>NUCLEOTIDE SEQUENCE [LARGE SCALE GENOMIC DNA]</scope>
</reference>
<dbReference type="Pfam" id="PF01490">
    <property type="entry name" value="Aa_trans"/>
    <property type="match status" value="1"/>
</dbReference>
<evidence type="ECO:0000313" key="8">
    <source>
        <dbReference type="Proteomes" id="UP000281553"/>
    </source>
</evidence>
<name>A0A3P7PAE9_DIBLA</name>
<keyword evidence="8" id="KW-1185">Reference proteome</keyword>
<dbReference type="AlphaFoldDB" id="A0A3P7PAE9"/>
<dbReference type="EMBL" id="UYRU01067833">
    <property type="protein sequence ID" value="VDN17062.1"/>
    <property type="molecule type" value="Genomic_DNA"/>
</dbReference>